<feature type="domain" description="CN hydrolase" evidence="10">
    <location>
        <begin position="7"/>
        <end position="273"/>
    </location>
</feature>
<gene>
    <name evidence="7" type="primary">nadE</name>
    <name evidence="11" type="ORF">SAMN02745973_00727</name>
</gene>
<dbReference type="InterPro" id="IPR036526">
    <property type="entry name" value="C-N_Hydrolase_sf"/>
</dbReference>
<dbReference type="Proteomes" id="UP000196365">
    <property type="component" value="Unassembled WGS sequence"/>
</dbReference>
<dbReference type="Gene3D" id="3.60.110.10">
    <property type="entry name" value="Carbon-nitrogen hydrolase"/>
    <property type="match status" value="1"/>
</dbReference>
<feature type="binding site" evidence="7">
    <location>
        <begin position="360"/>
        <end position="367"/>
    </location>
    <ligand>
        <name>ATP</name>
        <dbReference type="ChEBI" id="CHEBI:30616"/>
    </ligand>
</feature>
<feature type="binding site" evidence="7">
    <location>
        <begin position="480"/>
        <end position="483"/>
    </location>
    <ligand>
        <name>deamido-NAD(+)</name>
        <dbReference type="ChEBI" id="CHEBI:58437"/>
        <note>ligand shared between two neighboring subunits</note>
    </ligand>
</feature>
<keyword evidence="6 7" id="KW-0520">NAD</keyword>
<dbReference type="InterPro" id="IPR014729">
    <property type="entry name" value="Rossmann-like_a/b/a_fold"/>
</dbReference>
<dbReference type="UniPathway" id="UPA00253">
    <property type="reaction ID" value="UER00334"/>
</dbReference>
<comment type="function">
    <text evidence="7">Catalyzes the ATP-dependent amidation of deamido-NAD to form NAD. Uses L-glutamine as a nitrogen source.</text>
</comment>
<feature type="binding site" evidence="7">
    <location>
        <position position="200"/>
    </location>
    <ligand>
        <name>L-glutamine</name>
        <dbReference type="ChEBI" id="CHEBI:58359"/>
    </ligand>
</feature>
<dbReference type="GO" id="GO:0003952">
    <property type="term" value="F:NAD+ synthase (glutamine-hydrolyzing) activity"/>
    <property type="evidence" value="ECO:0007669"/>
    <property type="project" value="UniProtKB-UniRule"/>
</dbReference>
<dbReference type="HAMAP" id="MF_02090">
    <property type="entry name" value="NadE_glutamine_dep"/>
    <property type="match status" value="1"/>
</dbReference>
<feature type="active site" description="Proton acceptor; for glutaminase activity" evidence="7">
    <location>
        <position position="47"/>
    </location>
</feature>
<dbReference type="AlphaFoldDB" id="A0A1T4KYI0"/>
<dbReference type="GO" id="GO:0008795">
    <property type="term" value="F:NAD+ synthase activity"/>
    <property type="evidence" value="ECO:0007669"/>
    <property type="project" value="UniProtKB-UniRule"/>
</dbReference>
<evidence type="ECO:0000256" key="3">
    <source>
        <dbReference type="ARBA" id="ARBA00022598"/>
    </source>
</evidence>
<dbReference type="InterPro" id="IPR014445">
    <property type="entry name" value="Gln-dep_NAD_synthase"/>
</dbReference>
<evidence type="ECO:0000256" key="1">
    <source>
        <dbReference type="ARBA" id="ARBA00005188"/>
    </source>
</evidence>
<dbReference type="CDD" id="cd07570">
    <property type="entry name" value="GAT_Gln-NAD-synth"/>
    <property type="match status" value="1"/>
</dbReference>
<organism evidence="11 12">
    <name type="scientific">Garciella nitratireducens DSM 15102</name>
    <dbReference type="NCBI Taxonomy" id="1121911"/>
    <lineage>
        <taxon>Bacteria</taxon>
        <taxon>Bacillati</taxon>
        <taxon>Bacillota</taxon>
        <taxon>Clostridia</taxon>
        <taxon>Eubacteriales</taxon>
        <taxon>Eubacteriaceae</taxon>
        <taxon>Garciella</taxon>
    </lineage>
</organism>
<keyword evidence="12" id="KW-1185">Reference proteome</keyword>
<evidence type="ECO:0000256" key="8">
    <source>
        <dbReference type="PIRNR" id="PIRNR006630"/>
    </source>
</evidence>
<dbReference type="Gene3D" id="3.40.50.620">
    <property type="entry name" value="HUPs"/>
    <property type="match status" value="1"/>
</dbReference>
<feature type="binding site" evidence="7">
    <location>
        <position position="470"/>
    </location>
    <ligand>
        <name>ATP</name>
        <dbReference type="ChEBI" id="CHEBI:30616"/>
    </ligand>
</feature>
<evidence type="ECO:0000256" key="4">
    <source>
        <dbReference type="ARBA" id="ARBA00022741"/>
    </source>
</evidence>
<evidence type="ECO:0000313" key="11">
    <source>
        <dbReference type="EMBL" id="SJZ47479.1"/>
    </source>
</evidence>
<dbReference type="Pfam" id="PF00795">
    <property type="entry name" value="CN_hydrolase"/>
    <property type="match status" value="1"/>
</dbReference>
<name>A0A1T4KYI0_9FIRM</name>
<dbReference type="SUPFAM" id="SSF56317">
    <property type="entry name" value="Carbon-nitrogen hydrolase"/>
    <property type="match status" value="1"/>
</dbReference>
<dbReference type="InterPro" id="IPR041856">
    <property type="entry name" value="NAD+_synth_C"/>
</dbReference>
<dbReference type="PANTHER" id="PTHR23090">
    <property type="entry name" value="NH 3 /GLUTAMINE-DEPENDENT NAD + SYNTHETASE"/>
    <property type="match status" value="1"/>
</dbReference>
<sequence length="655" mass="74102">MHSKGYVRIATITPIIQVANCEYNQSQIIKTLQEAISNDTELAVYPELCVSGYTCADLFFQNTLLQETENAVKALCEFLKDYKIFVVIGAPVQVQGKLYNCAIIINKGKILGIIPKKYLANHNEFCEKRWFTSGFYTKGTHKICYAGQEVLFGCDLLFQHKNIPSLIVGIEICEDLWACIPPSSFYCEAGATVILNPSSSNAIIGKSNYRKTLIQQQSARCLTAYAYASSGFGESSTDLVFDGQGLIYENGHFLKESSRFSLSNMVTIADIDLDRILHDRLNSNCFKEYFPLKDKETEYTLIEFETYDKEHKLMREISPHPFIPESIEDQNKVCEEIFSIQTIGLAQRIRHIGCPTIIIGISGGLDSTLALLACVKTCDLLEMDRGKILAVTMPGFGTTDRTYQNALTLMKKLGVTIKEISIQKACIQHFQDIGHDISIHDATYENTQARERTQILMDLANKYHGIVVGTGDLSELALGWATYNGDHMSMYSVNSGIPKTLVRYLVRWIADGNINKEVKDALYDILDTPVSPELLPPDIAGNIAQKTEETIGPYELHDFFLFYIIRYGYSPKKIYYLACIAFKETYCQKTILKWLKSFYKRFFSQQFKRSCLPDGPKVGSISLSPRGSWKMPSDASFHIWFKQLQEIEKDCNYSN</sequence>
<accession>A0A1T4KYI0</accession>
<dbReference type="InterPro" id="IPR022310">
    <property type="entry name" value="NAD/GMP_synthase"/>
</dbReference>
<evidence type="ECO:0000256" key="7">
    <source>
        <dbReference type="HAMAP-Rule" id="MF_02090"/>
    </source>
</evidence>
<comment type="similarity">
    <text evidence="9">Belongs to the NAD synthetase family.</text>
</comment>
<reference evidence="11 12" key="1">
    <citation type="submission" date="2017-02" db="EMBL/GenBank/DDBJ databases">
        <authorList>
            <person name="Peterson S.W."/>
        </authorList>
    </citation>
    <scope>NUCLEOTIDE SEQUENCE [LARGE SCALE GENOMIC DNA]</scope>
    <source>
        <strain evidence="11 12">DSM 15102</strain>
    </source>
</reference>
<dbReference type="Gene3D" id="1.10.10.1140">
    <property type="entry name" value="Glutamine-dependent NAD+ synthetase, C-terminal domain"/>
    <property type="match status" value="1"/>
</dbReference>
<feature type="active site" description="Nucleophile; for glutaminase activity" evidence="7">
    <location>
        <position position="173"/>
    </location>
</feature>
<evidence type="ECO:0000256" key="6">
    <source>
        <dbReference type="ARBA" id="ARBA00023027"/>
    </source>
</evidence>
<feature type="binding site" evidence="7">
    <location>
        <position position="608"/>
    </location>
    <ligand>
        <name>deamido-NAD(+)</name>
        <dbReference type="ChEBI" id="CHEBI:58437"/>
        <note>ligand shared between two neighboring subunits</note>
    </ligand>
</feature>
<keyword evidence="5 7" id="KW-0067">ATP-binding</keyword>
<keyword evidence="4 7" id="KW-0547">Nucleotide-binding</keyword>
<dbReference type="PIRSF" id="PIRSF006630">
    <property type="entry name" value="NADS_GAT"/>
    <property type="match status" value="1"/>
</dbReference>
<evidence type="ECO:0000256" key="2">
    <source>
        <dbReference type="ARBA" id="ARBA00007145"/>
    </source>
</evidence>
<dbReference type="OrthoDB" id="9803818at2"/>
<comment type="pathway">
    <text evidence="1 7 8">Cofactor biosynthesis; NAD(+) biosynthesis; NAD(+) from deamido-NAD(+) (L-Gln route): step 1/1.</text>
</comment>
<dbReference type="RefSeq" id="WP_087678153.1">
    <property type="nucleotide sequence ID" value="NZ_FUWV01000003.1"/>
</dbReference>
<dbReference type="PROSITE" id="PS50263">
    <property type="entry name" value="CN_HYDROLASE"/>
    <property type="match status" value="1"/>
</dbReference>
<evidence type="ECO:0000256" key="5">
    <source>
        <dbReference type="ARBA" id="ARBA00022840"/>
    </source>
</evidence>
<evidence type="ECO:0000259" key="10">
    <source>
        <dbReference type="PROSITE" id="PS50263"/>
    </source>
</evidence>
<dbReference type="CDD" id="cd00553">
    <property type="entry name" value="NAD_synthase"/>
    <property type="match status" value="1"/>
</dbReference>
<comment type="caution">
    <text evidence="7">Lacks conserved residue(s) required for the propagation of feature annotation.</text>
</comment>
<dbReference type="GO" id="GO:0005524">
    <property type="term" value="F:ATP binding"/>
    <property type="evidence" value="ECO:0007669"/>
    <property type="project" value="UniProtKB-UniRule"/>
</dbReference>
<comment type="catalytic activity">
    <reaction evidence="7 8">
        <text>deamido-NAD(+) + L-glutamine + ATP + H2O = L-glutamate + AMP + diphosphate + NAD(+) + H(+)</text>
        <dbReference type="Rhea" id="RHEA:24384"/>
        <dbReference type="ChEBI" id="CHEBI:15377"/>
        <dbReference type="ChEBI" id="CHEBI:15378"/>
        <dbReference type="ChEBI" id="CHEBI:29985"/>
        <dbReference type="ChEBI" id="CHEBI:30616"/>
        <dbReference type="ChEBI" id="CHEBI:33019"/>
        <dbReference type="ChEBI" id="CHEBI:57540"/>
        <dbReference type="ChEBI" id="CHEBI:58359"/>
        <dbReference type="ChEBI" id="CHEBI:58437"/>
        <dbReference type="ChEBI" id="CHEBI:456215"/>
        <dbReference type="EC" id="6.3.5.1"/>
    </reaction>
</comment>
<evidence type="ECO:0000256" key="9">
    <source>
        <dbReference type="RuleBase" id="RU003811"/>
    </source>
</evidence>
<feature type="active site" description="For glutaminase activity" evidence="7">
    <location>
        <position position="116"/>
    </location>
</feature>
<feature type="binding site" evidence="7">
    <location>
        <position position="475"/>
    </location>
    <ligand>
        <name>deamido-NAD(+)</name>
        <dbReference type="ChEBI" id="CHEBI:58437"/>
        <note>ligand shared between two neighboring subunits</note>
    </ligand>
</feature>
<feature type="binding site" evidence="7">
    <location>
        <position position="206"/>
    </location>
    <ligand>
        <name>L-glutamine</name>
        <dbReference type="ChEBI" id="CHEBI:58359"/>
    </ligand>
</feature>
<proteinExistence type="inferred from homology"/>
<dbReference type="NCBIfam" id="TIGR00552">
    <property type="entry name" value="nadE"/>
    <property type="match status" value="1"/>
</dbReference>
<dbReference type="Pfam" id="PF02540">
    <property type="entry name" value="NAD_synthase"/>
    <property type="match status" value="1"/>
</dbReference>
<dbReference type="GO" id="GO:0005737">
    <property type="term" value="C:cytoplasm"/>
    <property type="evidence" value="ECO:0007669"/>
    <property type="project" value="InterPro"/>
</dbReference>
<dbReference type="InterPro" id="IPR003010">
    <property type="entry name" value="C-N_Hydrolase"/>
</dbReference>
<protein>
    <recommendedName>
        <fullName evidence="7 8">Glutamine-dependent NAD(+) synthetase</fullName>
        <ecNumber evidence="7 8">6.3.5.1</ecNumber>
    </recommendedName>
    <alternativeName>
        <fullName evidence="7 8">NAD(+) synthase [glutamine-hydrolyzing]</fullName>
    </alternativeName>
</protein>
<dbReference type="NCBIfam" id="NF002730">
    <property type="entry name" value="PRK02628.1"/>
    <property type="match status" value="1"/>
</dbReference>
<dbReference type="InterPro" id="IPR003694">
    <property type="entry name" value="NAD_synthase"/>
</dbReference>
<evidence type="ECO:0000313" key="12">
    <source>
        <dbReference type="Proteomes" id="UP000196365"/>
    </source>
</evidence>
<dbReference type="SUPFAM" id="SSF52402">
    <property type="entry name" value="Adenine nucleotide alpha hydrolases-like"/>
    <property type="match status" value="1"/>
</dbReference>
<keyword evidence="3 7" id="KW-0436">Ligase</keyword>
<dbReference type="EMBL" id="FUWV01000003">
    <property type="protein sequence ID" value="SJZ47479.1"/>
    <property type="molecule type" value="Genomic_DNA"/>
</dbReference>
<dbReference type="GO" id="GO:0004359">
    <property type="term" value="F:glutaminase activity"/>
    <property type="evidence" value="ECO:0007669"/>
    <property type="project" value="InterPro"/>
</dbReference>
<feature type="binding site" evidence="7">
    <location>
        <position position="446"/>
    </location>
    <ligand>
        <name>deamido-NAD(+)</name>
        <dbReference type="ChEBI" id="CHEBI:58437"/>
        <note>ligand shared between two neighboring subunits</note>
    </ligand>
</feature>
<comment type="similarity">
    <text evidence="2 7 8">In the C-terminal section; belongs to the NAD synthetase family.</text>
</comment>
<dbReference type="GO" id="GO:0009435">
    <property type="term" value="P:NAD+ biosynthetic process"/>
    <property type="evidence" value="ECO:0007669"/>
    <property type="project" value="UniProtKB-UniRule"/>
</dbReference>
<dbReference type="PANTHER" id="PTHR23090:SF9">
    <property type="entry name" value="GLUTAMINE-DEPENDENT NAD(+) SYNTHETASE"/>
    <property type="match status" value="1"/>
</dbReference>
<dbReference type="EC" id="6.3.5.1" evidence="7 8"/>